<evidence type="ECO:0000259" key="3">
    <source>
        <dbReference type="Pfam" id="PF18003"/>
    </source>
</evidence>
<evidence type="ECO:0000259" key="2">
    <source>
        <dbReference type="Pfam" id="PF12866"/>
    </source>
</evidence>
<feature type="signal peptide" evidence="1">
    <location>
        <begin position="1"/>
        <end position="17"/>
    </location>
</feature>
<dbReference type="EMBL" id="JAPMUA010000006">
    <property type="protein sequence ID" value="MDG3587223.1"/>
    <property type="molecule type" value="Genomic_DNA"/>
</dbReference>
<dbReference type="InterPro" id="IPR024278">
    <property type="entry name" value="DUF3823_N"/>
</dbReference>
<evidence type="ECO:0000256" key="1">
    <source>
        <dbReference type="SAM" id="SignalP"/>
    </source>
</evidence>
<dbReference type="Pfam" id="PF12866">
    <property type="entry name" value="DUF3823"/>
    <property type="match status" value="1"/>
</dbReference>
<organism evidence="4 5">
    <name type="scientific">Galbibacter pacificus</name>
    <dbReference type="NCBI Taxonomy" id="2996052"/>
    <lineage>
        <taxon>Bacteria</taxon>
        <taxon>Pseudomonadati</taxon>
        <taxon>Bacteroidota</taxon>
        <taxon>Flavobacteriia</taxon>
        <taxon>Flavobacteriales</taxon>
        <taxon>Flavobacteriaceae</taxon>
        <taxon>Galbibacter</taxon>
    </lineage>
</organism>
<feature type="domain" description="DUF3823" evidence="2">
    <location>
        <begin position="32"/>
        <end position="123"/>
    </location>
</feature>
<accession>A0ABT6FVC5</accession>
<sequence length="232" mass="25940">MKARYLIILIGAFIILASCNDIDNFDEPGTFLTGNVVYNQDPVPVGNNEVEFQLWQPGFGTLTPLGVRIAQDGSFSARLYNGDYKLVFVDGQGPFRTNIVNEQQQDTIFIDIDGDKEISIEVTPYYLIQNASFNKTGNSIEGTCRLEKIITDADAKNIERVTLYVNETQFVSDNGDYNDARIDGDFTNPNAVSMTVEIPEMLASKEYLYTRIGVKIAGVEDMIYSQVEKIDL</sequence>
<dbReference type="RefSeq" id="WP_277901066.1">
    <property type="nucleotide sequence ID" value="NZ_JAPMUA010000006.1"/>
</dbReference>
<comment type="caution">
    <text evidence="4">The sequence shown here is derived from an EMBL/GenBank/DDBJ whole genome shotgun (WGS) entry which is preliminary data.</text>
</comment>
<dbReference type="Gene3D" id="2.60.40.2060">
    <property type="match status" value="1"/>
</dbReference>
<protein>
    <submittedName>
        <fullName evidence="4">DUF3823 domain-containing protein</fullName>
    </submittedName>
</protein>
<feature type="domain" description="DUF3823" evidence="3">
    <location>
        <begin position="126"/>
        <end position="229"/>
    </location>
</feature>
<dbReference type="Pfam" id="PF18003">
    <property type="entry name" value="DUF3823_C"/>
    <property type="match status" value="1"/>
</dbReference>
<proteinExistence type="predicted"/>
<gene>
    <name evidence="4" type="ORF">OSR52_15215</name>
</gene>
<dbReference type="InterPro" id="IPR041186">
    <property type="entry name" value="DUF3823_C"/>
</dbReference>
<keyword evidence="5" id="KW-1185">Reference proteome</keyword>
<keyword evidence="1" id="KW-0732">Signal</keyword>
<evidence type="ECO:0000313" key="5">
    <source>
        <dbReference type="Proteomes" id="UP001153642"/>
    </source>
</evidence>
<evidence type="ECO:0000313" key="4">
    <source>
        <dbReference type="EMBL" id="MDG3587223.1"/>
    </source>
</evidence>
<reference evidence="4" key="1">
    <citation type="submission" date="2022-11" db="EMBL/GenBank/DDBJ databases">
        <title>High-quality draft genome sequence of Galbibacter sp. strain CMA-7.</title>
        <authorList>
            <person name="Wei L."/>
            <person name="Dong C."/>
            <person name="Shao Z."/>
        </authorList>
    </citation>
    <scope>NUCLEOTIDE SEQUENCE</scope>
    <source>
        <strain evidence="4">CMA-7</strain>
    </source>
</reference>
<dbReference type="PROSITE" id="PS51257">
    <property type="entry name" value="PROKAR_LIPOPROTEIN"/>
    <property type="match status" value="1"/>
</dbReference>
<feature type="chain" id="PRO_5046862754" evidence="1">
    <location>
        <begin position="18"/>
        <end position="232"/>
    </location>
</feature>
<name>A0ABT6FVC5_9FLAO</name>
<dbReference type="Gene3D" id="2.60.40.1120">
    <property type="entry name" value="Carboxypeptidase-like, regulatory domain"/>
    <property type="match status" value="1"/>
</dbReference>
<dbReference type="Proteomes" id="UP001153642">
    <property type="component" value="Unassembled WGS sequence"/>
</dbReference>